<evidence type="ECO:0000256" key="1">
    <source>
        <dbReference type="ARBA" id="ARBA00004651"/>
    </source>
</evidence>
<comment type="caution">
    <text evidence="7">The sequence shown here is derived from an EMBL/GenBank/DDBJ whole genome shotgun (WGS) entry which is preliminary data.</text>
</comment>
<evidence type="ECO:0000256" key="5">
    <source>
        <dbReference type="ARBA" id="ARBA00023136"/>
    </source>
</evidence>
<keyword evidence="4 6" id="KW-1133">Transmembrane helix</keyword>
<name>A0ABV8UGK2_9PROT</name>
<dbReference type="InterPro" id="IPR043428">
    <property type="entry name" value="LivM-like"/>
</dbReference>
<dbReference type="PANTHER" id="PTHR30482">
    <property type="entry name" value="HIGH-AFFINITY BRANCHED-CHAIN AMINO ACID TRANSPORT SYSTEM PERMEASE"/>
    <property type="match status" value="1"/>
</dbReference>
<organism evidence="7 8">
    <name type="scientific">Fodinicurvata halophila</name>
    <dbReference type="NCBI Taxonomy" id="1419723"/>
    <lineage>
        <taxon>Bacteria</taxon>
        <taxon>Pseudomonadati</taxon>
        <taxon>Pseudomonadota</taxon>
        <taxon>Alphaproteobacteria</taxon>
        <taxon>Rhodospirillales</taxon>
        <taxon>Rhodovibrionaceae</taxon>
        <taxon>Fodinicurvata</taxon>
    </lineage>
</organism>
<feature type="transmembrane region" description="Helical" evidence="6">
    <location>
        <begin position="221"/>
        <end position="243"/>
    </location>
</feature>
<comment type="subcellular location">
    <subcellularLocation>
        <location evidence="1">Cell membrane</location>
        <topology evidence="1">Multi-pass membrane protein</topology>
    </subcellularLocation>
</comment>
<dbReference type="Proteomes" id="UP001595799">
    <property type="component" value="Unassembled WGS sequence"/>
</dbReference>
<keyword evidence="3 6" id="KW-0812">Transmembrane</keyword>
<gene>
    <name evidence="7" type="ORF">ACFOW6_02490</name>
</gene>
<dbReference type="InterPro" id="IPR001851">
    <property type="entry name" value="ABC_transp_permease"/>
</dbReference>
<feature type="transmembrane region" description="Helical" evidence="6">
    <location>
        <begin position="255"/>
        <end position="282"/>
    </location>
</feature>
<keyword evidence="2" id="KW-1003">Cell membrane</keyword>
<accession>A0ABV8UGK2</accession>
<evidence type="ECO:0000313" key="8">
    <source>
        <dbReference type="Proteomes" id="UP001595799"/>
    </source>
</evidence>
<sequence length="326" mass="34151">MEKSTVQPAGTQEAFWTPGRGVFALALLAAALFPVISGSAFHFHIAIMICIGIIATMGLGVIARVGQLSLCHGAFVGVGAYTSMLMVMRLDLPFMAGVVAAVVVTALVAAVIGGPLLRLRGVYFVLITFALNELFRLVMLEFPGLSGGSSGIANIPAASFGSLVLDEKASFYPLALISAVLVVALVALIDRSMIGRRFSAVEENITLAESSGIATARTQNLAFIIGSGIAGFAGALMAHYIGFLSPETFHFELSVSYIIMLVVGGRLALWGPVVGALVLTPLPEFLRGAVEFQHVFYGIALIAILSFLPNGLVSLPEKLAKLGGRK</sequence>
<keyword evidence="5 6" id="KW-0472">Membrane</keyword>
<evidence type="ECO:0000256" key="2">
    <source>
        <dbReference type="ARBA" id="ARBA00022475"/>
    </source>
</evidence>
<feature type="transmembrane region" description="Helical" evidence="6">
    <location>
        <begin position="121"/>
        <end position="139"/>
    </location>
</feature>
<feature type="transmembrane region" description="Helical" evidence="6">
    <location>
        <begin position="171"/>
        <end position="189"/>
    </location>
</feature>
<feature type="transmembrane region" description="Helical" evidence="6">
    <location>
        <begin position="70"/>
        <end position="88"/>
    </location>
</feature>
<feature type="transmembrane region" description="Helical" evidence="6">
    <location>
        <begin position="294"/>
        <end position="313"/>
    </location>
</feature>
<protein>
    <submittedName>
        <fullName evidence="7">Branched-chain amino acid ABC transporter permease</fullName>
    </submittedName>
</protein>
<keyword evidence="8" id="KW-1185">Reference proteome</keyword>
<evidence type="ECO:0000313" key="7">
    <source>
        <dbReference type="EMBL" id="MFC4350406.1"/>
    </source>
</evidence>
<dbReference type="RefSeq" id="WP_382420744.1">
    <property type="nucleotide sequence ID" value="NZ_JBHSCW010000001.1"/>
</dbReference>
<feature type="transmembrane region" description="Helical" evidence="6">
    <location>
        <begin position="21"/>
        <end position="37"/>
    </location>
</feature>
<evidence type="ECO:0000256" key="3">
    <source>
        <dbReference type="ARBA" id="ARBA00022692"/>
    </source>
</evidence>
<dbReference type="Pfam" id="PF02653">
    <property type="entry name" value="BPD_transp_2"/>
    <property type="match status" value="1"/>
</dbReference>
<feature type="transmembrane region" description="Helical" evidence="6">
    <location>
        <begin position="43"/>
        <end position="63"/>
    </location>
</feature>
<dbReference type="CDD" id="cd06581">
    <property type="entry name" value="TM_PBP1_LivM_like"/>
    <property type="match status" value="1"/>
</dbReference>
<feature type="transmembrane region" description="Helical" evidence="6">
    <location>
        <begin position="94"/>
        <end position="114"/>
    </location>
</feature>
<reference evidence="8" key="1">
    <citation type="journal article" date="2019" name="Int. J. Syst. Evol. Microbiol.">
        <title>The Global Catalogue of Microorganisms (GCM) 10K type strain sequencing project: providing services to taxonomists for standard genome sequencing and annotation.</title>
        <authorList>
            <consortium name="The Broad Institute Genomics Platform"/>
            <consortium name="The Broad Institute Genome Sequencing Center for Infectious Disease"/>
            <person name="Wu L."/>
            <person name="Ma J."/>
        </authorList>
    </citation>
    <scope>NUCLEOTIDE SEQUENCE [LARGE SCALE GENOMIC DNA]</scope>
    <source>
        <strain evidence="8">CECT 8472</strain>
    </source>
</reference>
<evidence type="ECO:0000256" key="6">
    <source>
        <dbReference type="SAM" id="Phobius"/>
    </source>
</evidence>
<proteinExistence type="predicted"/>
<evidence type="ECO:0000256" key="4">
    <source>
        <dbReference type="ARBA" id="ARBA00022989"/>
    </source>
</evidence>
<dbReference type="EMBL" id="JBHSCW010000001">
    <property type="protein sequence ID" value="MFC4350406.1"/>
    <property type="molecule type" value="Genomic_DNA"/>
</dbReference>
<dbReference type="PANTHER" id="PTHR30482:SF20">
    <property type="entry name" value="HIGH-AFFINITY BRANCHED-CHAIN AMINO ACID TRANSPORT SYSTEM PERMEASE PROTEIN LIVM"/>
    <property type="match status" value="1"/>
</dbReference>